<dbReference type="NCBIfam" id="TIGR01730">
    <property type="entry name" value="RND_mfp"/>
    <property type="match status" value="1"/>
</dbReference>
<dbReference type="GO" id="GO:0022857">
    <property type="term" value="F:transmembrane transporter activity"/>
    <property type="evidence" value="ECO:0007669"/>
    <property type="project" value="InterPro"/>
</dbReference>
<dbReference type="InterPro" id="IPR058627">
    <property type="entry name" value="MdtA-like_C"/>
</dbReference>
<dbReference type="InterPro" id="IPR058626">
    <property type="entry name" value="MdtA-like_b-barrel"/>
</dbReference>
<dbReference type="Gene3D" id="2.40.50.100">
    <property type="match status" value="1"/>
</dbReference>
<dbReference type="InterPro" id="IPR006143">
    <property type="entry name" value="RND_pump_MFP"/>
</dbReference>
<dbReference type="GO" id="GO:0005886">
    <property type="term" value="C:plasma membrane"/>
    <property type="evidence" value="ECO:0007669"/>
    <property type="project" value="TreeGrafter"/>
</dbReference>
<feature type="domain" description="Multidrug resistance protein MdtA-like alpha-helical hairpin" evidence="4">
    <location>
        <begin position="110"/>
        <end position="179"/>
    </location>
</feature>
<evidence type="ECO:0000259" key="7">
    <source>
        <dbReference type="Pfam" id="PF25967"/>
    </source>
</evidence>
<evidence type="ECO:0000313" key="9">
    <source>
        <dbReference type="Proteomes" id="UP000599523"/>
    </source>
</evidence>
<keyword evidence="3" id="KW-0732">Signal</keyword>
<dbReference type="PANTHER" id="PTHR30158">
    <property type="entry name" value="ACRA/E-RELATED COMPONENT OF DRUG EFFLUX TRANSPORTER"/>
    <property type="match status" value="1"/>
</dbReference>
<keyword evidence="9" id="KW-1185">Reference proteome</keyword>
<feature type="chain" id="PRO_5037099688" evidence="3">
    <location>
        <begin position="28"/>
        <end position="383"/>
    </location>
</feature>
<feature type="domain" description="Multidrug resistance protein MdtA-like beta-barrel" evidence="6">
    <location>
        <begin position="214"/>
        <end position="302"/>
    </location>
</feature>
<dbReference type="SUPFAM" id="SSF111369">
    <property type="entry name" value="HlyD-like secretion proteins"/>
    <property type="match status" value="1"/>
</dbReference>
<dbReference type="EMBL" id="WTVM01000002">
    <property type="protein sequence ID" value="NMG01492.1"/>
    <property type="molecule type" value="Genomic_DNA"/>
</dbReference>
<dbReference type="InterPro" id="IPR058624">
    <property type="entry name" value="MdtA-like_HH"/>
</dbReference>
<proteinExistence type="inferred from homology"/>
<evidence type="ECO:0000259" key="6">
    <source>
        <dbReference type="Pfam" id="PF25944"/>
    </source>
</evidence>
<accession>A0A972J9K5</accession>
<protein>
    <submittedName>
        <fullName evidence="8">Efflux RND transporter periplasmic adaptor subunit</fullName>
    </submittedName>
</protein>
<dbReference type="Gene3D" id="2.40.30.170">
    <property type="match status" value="1"/>
</dbReference>
<dbReference type="Pfam" id="PF25876">
    <property type="entry name" value="HH_MFP_RND"/>
    <property type="match status" value="1"/>
</dbReference>
<dbReference type="Pfam" id="PF25944">
    <property type="entry name" value="Beta-barrel_RND"/>
    <property type="match status" value="1"/>
</dbReference>
<dbReference type="Gene3D" id="1.10.287.470">
    <property type="entry name" value="Helix hairpin bin"/>
    <property type="match status" value="1"/>
</dbReference>
<dbReference type="GO" id="GO:0046677">
    <property type="term" value="P:response to antibiotic"/>
    <property type="evidence" value="ECO:0007669"/>
    <property type="project" value="TreeGrafter"/>
</dbReference>
<dbReference type="InterPro" id="IPR058625">
    <property type="entry name" value="MdtA-like_BSH"/>
</dbReference>
<evidence type="ECO:0000259" key="4">
    <source>
        <dbReference type="Pfam" id="PF25876"/>
    </source>
</evidence>
<comment type="subcellular location">
    <subcellularLocation>
        <location evidence="1">Cell envelope</location>
    </subcellularLocation>
</comment>
<reference evidence="8" key="1">
    <citation type="submission" date="2019-12" db="EMBL/GenBank/DDBJ databases">
        <title>Comparative genomics gives insights into the taxonomy of the Azoarcus-Aromatoleum group and reveals separate origins of nif in the plant-associated Azoarcus and non-plant-associated Aromatoleum sub-groups.</title>
        <authorList>
            <person name="Lafos M."/>
            <person name="Maluk M."/>
            <person name="Batista M."/>
            <person name="Junghare M."/>
            <person name="Carmona M."/>
            <person name="Faoro H."/>
            <person name="Cruz L.M."/>
            <person name="Battistoni F."/>
            <person name="De Souza E."/>
            <person name="Pedrosa F."/>
            <person name="Chen W.-M."/>
            <person name="Poole P.S."/>
            <person name="Dixon R.A."/>
            <person name="James E.K."/>
        </authorList>
    </citation>
    <scope>NUCLEOTIDE SEQUENCE</scope>
    <source>
        <strain evidence="8">NSC3</strain>
    </source>
</reference>
<comment type="similarity">
    <text evidence="2">Belongs to the membrane fusion protein (MFP) (TC 8.A.1) family.</text>
</comment>
<dbReference type="AlphaFoldDB" id="A0A972J9K5"/>
<sequence>MNAYARLRQLRLVTSVAALIFVLNGCADSNEGAGQTRPAPQPPLVTLQTVSLEPVEVFGDFTGRVRGAREVEVRAQVGGILQQRLFTEGERIAAGTPMFQIERAPYEIALRRAEAELADARANLNQADREWQRVSGLHAQSVASERERDRALSQLELTQARVALVQANVDQARLNLSYTKVLAPLDGATGLETRSEGNLIERGTLLATITQLDPIHVLFALPQNDRAARQAIELSSVAAATGVPLEVSLQLADGSTYAETGVVDFTSTTVDPQTGTVTARAVFVNPGLAVRPGQFVRVRMLLETVEAAARIPASAVGQGPAGPTAFVVDDAMVTQRRQVGLGPVIDGQQIVIEGLSDGDRVVVNGHVALRGGETVRTASQGDR</sequence>
<feature type="domain" description="Multidrug resistance protein MdtA-like barrel-sandwich hybrid" evidence="5">
    <location>
        <begin position="69"/>
        <end position="210"/>
    </location>
</feature>
<dbReference type="Gene3D" id="2.40.420.20">
    <property type="match status" value="1"/>
</dbReference>
<organism evidence="8 9">
    <name type="scientific">Azoarcus taiwanensis</name>
    <dbReference type="NCBI Taxonomy" id="666964"/>
    <lineage>
        <taxon>Bacteria</taxon>
        <taxon>Pseudomonadati</taxon>
        <taxon>Pseudomonadota</taxon>
        <taxon>Betaproteobacteria</taxon>
        <taxon>Rhodocyclales</taxon>
        <taxon>Zoogloeaceae</taxon>
        <taxon>Azoarcus</taxon>
    </lineage>
</organism>
<name>A0A972J9K5_9RHOO</name>
<dbReference type="GO" id="GO:0030313">
    <property type="term" value="C:cell envelope"/>
    <property type="evidence" value="ECO:0007669"/>
    <property type="project" value="UniProtKB-SubCell"/>
</dbReference>
<dbReference type="Pfam" id="PF25967">
    <property type="entry name" value="RND-MFP_C"/>
    <property type="match status" value="1"/>
</dbReference>
<feature type="domain" description="Multidrug resistance protein MdtA-like C-terminal permuted SH3" evidence="7">
    <location>
        <begin position="311"/>
        <end position="365"/>
    </location>
</feature>
<evidence type="ECO:0000256" key="3">
    <source>
        <dbReference type="SAM" id="SignalP"/>
    </source>
</evidence>
<dbReference type="Proteomes" id="UP000599523">
    <property type="component" value="Unassembled WGS sequence"/>
</dbReference>
<evidence type="ECO:0000256" key="1">
    <source>
        <dbReference type="ARBA" id="ARBA00004196"/>
    </source>
</evidence>
<gene>
    <name evidence="8" type="ORF">GPA21_00700</name>
</gene>
<comment type="caution">
    <text evidence="8">The sequence shown here is derived from an EMBL/GenBank/DDBJ whole genome shotgun (WGS) entry which is preliminary data.</text>
</comment>
<evidence type="ECO:0000313" key="8">
    <source>
        <dbReference type="EMBL" id="NMG01492.1"/>
    </source>
</evidence>
<feature type="signal peptide" evidence="3">
    <location>
        <begin position="1"/>
        <end position="27"/>
    </location>
</feature>
<evidence type="ECO:0000256" key="2">
    <source>
        <dbReference type="ARBA" id="ARBA00009477"/>
    </source>
</evidence>
<dbReference type="Pfam" id="PF25917">
    <property type="entry name" value="BSH_RND"/>
    <property type="match status" value="1"/>
</dbReference>
<evidence type="ECO:0000259" key="5">
    <source>
        <dbReference type="Pfam" id="PF25917"/>
    </source>
</evidence>
<dbReference type="RefSeq" id="WP_168986287.1">
    <property type="nucleotide sequence ID" value="NZ_CAWPHM010000222.1"/>
</dbReference>